<evidence type="ECO:0000313" key="1">
    <source>
        <dbReference type="EMBL" id="KAA6376077.1"/>
    </source>
</evidence>
<sequence length="70" mass="7727">MLPGYPMEADLDRVIAEVKTCMRKVGINPEIAAAQCEAHRSPDSISLKGIRENLAYMASKQKFLDAMSQS</sequence>
<evidence type="ECO:0000313" key="2">
    <source>
        <dbReference type="Proteomes" id="UP000324800"/>
    </source>
</evidence>
<name>A0A5J4V0E5_9EUKA</name>
<dbReference type="Proteomes" id="UP000324800">
    <property type="component" value="Unassembled WGS sequence"/>
</dbReference>
<proteinExistence type="predicted"/>
<protein>
    <submittedName>
        <fullName evidence="1">Uncharacterized protein</fullName>
    </submittedName>
</protein>
<dbReference type="AlphaFoldDB" id="A0A5J4V0E5"/>
<accession>A0A5J4V0E5</accession>
<comment type="caution">
    <text evidence="1">The sequence shown here is derived from an EMBL/GenBank/DDBJ whole genome shotgun (WGS) entry which is preliminary data.</text>
</comment>
<organism evidence="1 2">
    <name type="scientific">Streblomastix strix</name>
    <dbReference type="NCBI Taxonomy" id="222440"/>
    <lineage>
        <taxon>Eukaryota</taxon>
        <taxon>Metamonada</taxon>
        <taxon>Preaxostyla</taxon>
        <taxon>Oxymonadida</taxon>
        <taxon>Streblomastigidae</taxon>
        <taxon>Streblomastix</taxon>
    </lineage>
</organism>
<dbReference type="EMBL" id="SNRW01010780">
    <property type="protein sequence ID" value="KAA6376077.1"/>
    <property type="molecule type" value="Genomic_DNA"/>
</dbReference>
<reference evidence="1 2" key="1">
    <citation type="submission" date="2019-03" db="EMBL/GenBank/DDBJ databases">
        <title>Single cell metagenomics reveals metabolic interactions within the superorganism composed of flagellate Streblomastix strix and complex community of Bacteroidetes bacteria on its surface.</title>
        <authorList>
            <person name="Treitli S.C."/>
            <person name="Kolisko M."/>
            <person name="Husnik F."/>
            <person name="Keeling P."/>
            <person name="Hampl V."/>
        </authorList>
    </citation>
    <scope>NUCLEOTIDE SEQUENCE [LARGE SCALE GENOMIC DNA]</scope>
    <source>
        <strain evidence="1">ST1C</strain>
    </source>
</reference>
<gene>
    <name evidence="1" type="ORF">EZS28_028398</name>
</gene>